<accession>A0AAW8FDR1</accession>
<organism evidence="4 5">
    <name type="scientific">Streptomyces canus</name>
    <dbReference type="NCBI Taxonomy" id="58343"/>
    <lineage>
        <taxon>Bacteria</taxon>
        <taxon>Bacillati</taxon>
        <taxon>Actinomycetota</taxon>
        <taxon>Actinomycetes</taxon>
        <taxon>Kitasatosporales</taxon>
        <taxon>Streptomycetaceae</taxon>
        <taxon>Streptomyces</taxon>
        <taxon>Streptomyces aurantiacus group</taxon>
    </lineage>
</organism>
<evidence type="ECO:0000313" key="4">
    <source>
        <dbReference type="EMBL" id="MDQ0908286.1"/>
    </source>
</evidence>
<feature type="domain" description="DUF4132" evidence="2">
    <location>
        <begin position="438"/>
        <end position="621"/>
    </location>
</feature>
<protein>
    <recommendedName>
        <fullName evidence="6">DUF4132 domain-containing protein</fullName>
    </recommendedName>
</protein>
<evidence type="ECO:0008006" key="6">
    <source>
        <dbReference type="Google" id="ProtNLM"/>
    </source>
</evidence>
<dbReference type="InterPro" id="IPR056639">
    <property type="entry name" value="DUF7737"/>
</dbReference>
<proteinExistence type="predicted"/>
<dbReference type="EMBL" id="JAUSZV010000005">
    <property type="protein sequence ID" value="MDQ0908286.1"/>
    <property type="molecule type" value="Genomic_DNA"/>
</dbReference>
<feature type="domain" description="DUF7737" evidence="3">
    <location>
        <begin position="741"/>
        <end position="842"/>
    </location>
</feature>
<gene>
    <name evidence="4" type="ORF">QFZ22_004271</name>
</gene>
<evidence type="ECO:0000313" key="5">
    <source>
        <dbReference type="Proteomes" id="UP001234216"/>
    </source>
</evidence>
<dbReference type="Pfam" id="PF13569">
    <property type="entry name" value="DUF4132"/>
    <property type="match status" value="1"/>
</dbReference>
<evidence type="ECO:0000256" key="1">
    <source>
        <dbReference type="SAM" id="MobiDB-lite"/>
    </source>
</evidence>
<name>A0AAW8FDR1_9ACTN</name>
<dbReference type="RefSeq" id="WP_306977482.1">
    <property type="nucleotide sequence ID" value="NZ_JAUSZV010000005.1"/>
</dbReference>
<reference evidence="4" key="1">
    <citation type="submission" date="2023-07" db="EMBL/GenBank/DDBJ databases">
        <title>Comparative genomics of wheat-associated soil bacteria to identify genetic determinants of phenazine resistance.</title>
        <authorList>
            <person name="Mouncey N."/>
        </authorList>
    </citation>
    <scope>NUCLEOTIDE SEQUENCE</scope>
    <source>
        <strain evidence="4">V4I22</strain>
    </source>
</reference>
<feature type="region of interest" description="Disordered" evidence="1">
    <location>
        <begin position="524"/>
        <end position="544"/>
    </location>
</feature>
<dbReference type="AlphaFoldDB" id="A0AAW8FDR1"/>
<sequence>MLYDALVAESRRNDSLDDVRSAALDRVRWLVDLLERQRSEFRRFMGLALRRSRAAGAATQAEIDGRLAGCADEEGRAAVLCLMLAARFDDRNSWQYDAEIEPLISRVRGWTPGEVAVMLLRATEYAKGYRFAHALELVLNAVDQLDADGRRAVMPWLRHAHTQLMDITVEARLRASLVQRLRALLASVDEAHIPEGLIPADAPWAAPLRDRARTSPTPELAGFVRHLVSLSGPRPTQRWRKTCLELADAASARDLVAEVLRSLAGDEVLCSTDSGAHTAWIHGDHHYHYVVHQNDGDLARGIVWAAALTGGPAAVRHLGALALRTGGHGNGVIEDLKLAGAAINALAETGDPASLETLWRLRSRIKHRALRKQLDTALVTAAGKQGITAEQLIERSVPDHGLAPDGSLEREVGGHRVRVAIEGAATVRLTFTRPDGGTARTVPAAVKDGFPEELRELKALAREVRGTLSAERARVEALMSAGREWPYDEWCRYYRDHPVTGVLVRGLIWEFRDVGDADGEWRAEVPGPMAEPPGAPERSVPRDGGRTRVRLWHPIRASVDEVRAWRERLVAERLRQPFKQAFREIYLLTPAEEETGVYSNRFAAHIVHYPQLYALFKERGWQANFLGRHEGGYDGRARAEFGDGEWRACFHHEPAADDDGGYAPEHAATDQVRFERRDGRRWREVPLAEVPSLVFSEAMRDVDLFVGVTSIAADPDWTDRGEDRHAAYWRTTTFGALTASAEVRREALERILPRLRIAGRCSLDGRFLVVRGDLTTYRIHLGSANILMEPDDAYLCVVPSRGKGDGKVFLPFEDDRLSLILSKAFLLAADTKITDETILRQIKRGAR</sequence>
<dbReference type="Proteomes" id="UP001234216">
    <property type="component" value="Unassembled WGS sequence"/>
</dbReference>
<comment type="caution">
    <text evidence="4">The sequence shown here is derived from an EMBL/GenBank/DDBJ whole genome shotgun (WGS) entry which is preliminary data.</text>
</comment>
<evidence type="ECO:0000259" key="3">
    <source>
        <dbReference type="Pfam" id="PF24879"/>
    </source>
</evidence>
<dbReference type="Pfam" id="PF24879">
    <property type="entry name" value="DUF7737"/>
    <property type="match status" value="1"/>
</dbReference>
<dbReference type="InterPro" id="IPR025406">
    <property type="entry name" value="DUF4132"/>
</dbReference>
<evidence type="ECO:0000259" key="2">
    <source>
        <dbReference type="Pfam" id="PF13569"/>
    </source>
</evidence>